<dbReference type="AlphaFoldDB" id="A0A9Q9FFA8"/>
<organism evidence="4 5">
    <name type="scientific">Turicibacter bilis</name>
    <dbReference type="NCBI Taxonomy" id="2735723"/>
    <lineage>
        <taxon>Bacteria</taxon>
        <taxon>Bacillati</taxon>
        <taxon>Bacillota</taxon>
        <taxon>Erysipelotrichia</taxon>
        <taxon>Erysipelotrichales</taxon>
        <taxon>Turicibacteraceae</taxon>
        <taxon>Turicibacter</taxon>
    </lineage>
</organism>
<dbReference type="Gene3D" id="1.25.40.10">
    <property type="entry name" value="Tetratricopeptide repeat domain"/>
    <property type="match status" value="1"/>
</dbReference>
<dbReference type="EMBL" id="CP071250">
    <property type="protein sequence ID" value="UUF08382.1"/>
    <property type="molecule type" value="Genomic_DNA"/>
</dbReference>
<dbReference type="PROSITE" id="PS50005">
    <property type="entry name" value="TPR"/>
    <property type="match status" value="1"/>
</dbReference>
<dbReference type="SMART" id="SM00028">
    <property type="entry name" value="TPR"/>
    <property type="match status" value="2"/>
</dbReference>
<dbReference type="RefSeq" id="WP_212724117.1">
    <property type="nucleotide sequence ID" value="NZ_CP071250.1"/>
</dbReference>
<keyword evidence="3" id="KW-1133">Transmembrane helix</keyword>
<keyword evidence="3" id="KW-0472">Membrane</keyword>
<dbReference type="InterPro" id="IPR011990">
    <property type="entry name" value="TPR-like_helical_dom_sf"/>
</dbReference>
<keyword evidence="3" id="KW-0812">Transmembrane</keyword>
<feature type="repeat" description="TPR" evidence="1">
    <location>
        <begin position="181"/>
        <end position="214"/>
    </location>
</feature>
<reference evidence="4" key="1">
    <citation type="submission" date="2021-03" db="EMBL/GenBank/DDBJ databases">
        <title>Comparative Genomics and Metabolomics in the genus Turicibacter.</title>
        <authorList>
            <person name="Maki J."/>
            <person name="Looft T."/>
        </authorList>
    </citation>
    <scope>NUCLEOTIDE SEQUENCE</scope>
    <source>
        <strain evidence="4">ISU324</strain>
    </source>
</reference>
<keyword evidence="1" id="KW-0802">TPR repeat</keyword>
<evidence type="ECO:0000313" key="5">
    <source>
        <dbReference type="Proteomes" id="UP001058072"/>
    </source>
</evidence>
<sequence>MMKMKERVEWLKQWFQLYKKQLLIGSLALIVMFMIGVFAFNYQLKKVFNQAITYYQENDLFGFEEIRYDLYAKQGEAFDAFLAQEALETFEKFKAEEMSYYEAIGIAKRIESFANKSSNIQSFQEQIEQLNQSRKVFEKAESFAINKEWEQAYYHYQQVIEWDPNYEKAQQLADSAKRWWIQDVLVEAVTYYEEGDYEQSLTTIEKGLELSPNHEAFVDLQDAVHVAITEGQKENKWTEFKDKITSSIQSGIENIQDIFNKIFKK</sequence>
<dbReference type="InterPro" id="IPR019734">
    <property type="entry name" value="TPR_rpt"/>
</dbReference>
<evidence type="ECO:0000313" key="4">
    <source>
        <dbReference type="EMBL" id="UUF08382.1"/>
    </source>
</evidence>
<accession>A0A9Q9FFA8</accession>
<name>A0A9Q9FFA8_9FIRM</name>
<evidence type="ECO:0000256" key="1">
    <source>
        <dbReference type="PROSITE-ProRule" id="PRU00339"/>
    </source>
</evidence>
<evidence type="ECO:0000256" key="2">
    <source>
        <dbReference type="SAM" id="Coils"/>
    </source>
</evidence>
<feature type="transmembrane region" description="Helical" evidence="3">
    <location>
        <begin position="21"/>
        <end position="42"/>
    </location>
</feature>
<dbReference type="Proteomes" id="UP001058072">
    <property type="component" value="Chromosome"/>
</dbReference>
<evidence type="ECO:0000256" key="3">
    <source>
        <dbReference type="SAM" id="Phobius"/>
    </source>
</evidence>
<proteinExistence type="predicted"/>
<keyword evidence="2" id="KW-0175">Coiled coil</keyword>
<feature type="coiled-coil region" evidence="2">
    <location>
        <begin position="113"/>
        <end position="140"/>
    </location>
</feature>
<gene>
    <name evidence="4" type="ORF">J0J70_12550</name>
</gene>
<dbReference type="SUPFAM" id="SSF48452">
    <property type="entry name" value="TPR-like"/>
    <property type="match status" value="1"/>
</dbReference>
<protein>
    <submittedName>
        <fullName evidence="4">Uncharacterized protein</fullName>
    </submittedName>
</protein>